<dbReference type="InterPro" id="IPR052416">
    <property type="entry name" value="GTF3C_component"/>
</dbReference>
<evidence type="ECO:0000313" key="6">
    <source>
        <dbReference type="Proteomes" id="UP001219525"/>
    </source>
</evidence>
<dbReference type="InterPro" id="IPR015943">
    <property type="entry name" value="WD40/YVTN_repeat-like_dom_sf"/>
</dbReference>
<evidence type="ECO:0000256" key="1">
    <source>
        <dbReference type="ARBA" id="ARBA00004123"/>
    </source>
</evidence>
<evidence type="ECO:0000313" key="5">
    <source>
        <dbReference type="EMBL" id="KAJ7212305.1"/>
    </source>
</evidence>
<dbReference type="GO" id="GO:0000127">
    <property type="term" value="C:transcription factor TFIIIC complex"/>
    <property type="evidence" value="ECO:0007669"/>
    <property type="project" value="TreeGrafter"/>
</dbReference>
<dbReference type="EMBL" id="JARJCW010000024">
    <property type="protein sequence ID" value="KAJ7212305.1"/>
    <property type="molecule type" value="Genomic_DNA"/>
</dbReference>
<keyword evidence="2" id="KW-0804">Transcription</keyword>
<dbReference type="GO" id="GO:0006383">
    <property type="term" value="P:transcription by RNA polymerase III"/>
    <property type="evidence" value="ECO:0007669"/>
    <property type="project" value="TreeGrafter"/>
</dbReference>
<feature type="region of interest" description="Disordered" evidence="4">
    <location>
        <begin position="1"/>
        <end position="77"/>
    </location>
</feature>
<dbReference type="InterPro" id="IPR036322">
    <property type="entry name" value="WD40_repeat_dom_sf"/>
</dbReference>
<comment type="caution">
    <text evidence="5">The sequence shown here is derived from an EMBL/GenBank/DDBJ whole genome shotgun (WGS) entry which is preliminary data.</text>
</comment>
<name>A0AAD6VKN0_9AGAR</name>
<dbReference type="PANTHER" id="PTHR15052">
    <property type="entry name" value="RNA POLYMERASE III TRANSCRIPTION INITIATION FACTOR COMPLEX SUBUNIT"/>
    <property type="match status" value="1"/>
</dbReference>
<dbReference type="GO" id="GO:0005634">
    <property type="term" value="C:nucleus"/>
    <property type="evidence" value="ECO:0007669"/>
    <property type="project" value="UniProtKB-SubCell"/>
</dbReference>
<feature type="region of interest" description="Disordered" evidence="4">
    <location>
        <begin position="89"/>
        <end position="109"/>
    </location>
</feature>
<evidence type="ECO:0008006" key="7">
    <source>
        <dbReference type="Google" id="ProtNLM"/>
    </source>
</evidence>
<comment type="subcellular location">
    <subcellularLocation>
        <location evidence="1">Nucleus</location>
    </subcellularLocation>
</comment>
<evidence type="ECO:0000256" key="2">
    <source>
        <dbReference type="ARBA" id="ARBA00023163"/>
    </source>
</evidence>
<feature type="compositionally biased region" description="Low complexity" evidence="4">
    <location>
        <begin position="92"/>
        <end position="102"/>
    </location>
</feature>
<evidence type="ECO:0000256" key="4">
    <source>
        <dbReference type="SAM" id="MobiDB-lite"/>
    </source>
</evidence>
<protein>
    <recommendedName>
        <fullName evidence="7">WD40 repeat-like protein</fullName>
    </recommendedName>
</protein>
<evidence type="ECO:0000256" key="3">
    <source>
        <dbReference type="ARBA" id="ARBA00023242"/>
    </source>
</evidence>
<reference evidence="5" key="1">
    <citation type="submission" date="2023-03" db="EMBL/GenBank/DDBJ databases">
        <title>Massive genome expansion in bonnet fungi (Mycena s.s.) driven by repeated elements and novel gene families across ecological guilds.</title>
        <authorList>
            <consortium name="Lawrence Berkeley National Laboratory"/>
            <person name="Harder C.B."/>
            <person name="Miyauchi S."/>
            <person name="Viragh M."/>
            <person name="Kuo A."/>
            <person name="Thoen E."/>
            <person name="Andreopoulos B."/>
            <person name="Lu D."/>
            <person name="Skrede I."/>
            <person name="Drula E."/>
            <person name="Henrissat B."/>
            <person name="Morin E."/>
            <person name="Kohler A."/>
            <person name="Barry K."/>
            <person name="LaButti K."/>
            <person name="Morin E."/>
            <person name="Salamov A."/>
            <person name="Lipzen A."/>
            <person name="Mereny Z."/>
            <person name="Hegedus B."/>
            <person name="Baldrian P."/>
            <person name="Stursova M."/>
            <person name="Weitz H."/>
            <person name="Taylor A."/>
            <person name="Grigoriev I.V."/>
            <person name="Nagy L.G."/>
            <person name="Martin F."/>
            <person name="Kauserud H."/>
        </authorList>
    </citation>
    <scope>NUCLEOTIDE SEQUENCE</scope>
    <source>
        <strain evidence="5">9144</strain>
    </source>
</reference>
<keyword evidence="6" id="KW-1185">Reference proteome</keyword>
<dbReference type="Gene3D" id="2.130.10.10">
    <property type="entry name" value="YVTN repeat-like/Quinoprotein amine dehydrogenase"/>
    <property type="match status" value="1"/>
</dbReference>
<dbReference type="PANTHER" id="PTHR15052:SF2">
    <property type="entry name" value="GENERAL TRANSCRIPTION FACTOR 3C POLYPEPTIDE 2"/>
    <property type="match status" value="1"/>
</dbReference>
<organism evidence="5 6">
    <name type="scientific">Mycena pura</name>
    <dbReference type="NCBI Taxonomy" id="153505"/>
    <lineage>
        <taxon>Eukaryota</taxon>
        <taxon>Fungi</taxon>
        <taxon>Dikarya</taxon>
        <taxon>Basidiomycota</taxon>
        <taxon>Agaricomycotina</taxon>
        <taxon>Agaricomycetes</taxon>
        <taxon>Agaricomycetidae</taxon>
        <taxon>Agaricales</taxon>
        <taxon>Marasmiineae</taxon>
        <taxon>Mycenaceae</taxon>
        <taxon>Mycena</taxon>
    </lineage>
</organism>
<dbReference type="SUPFAM" id="SSF50978">
    <property type="entry name" value="WD40 repeat-like"/>
    <property type="match status" value="1"/>
</dbReference>
<proteinExistence type="predicted"/>
<feature type="compositionally biased region" description="Acidic residues" evidence="4">
    <location>
        <begin position="58"/>
        <end position="77"/>
    </location>
</feature>
<feature type="compositionally biased region" description="Basic residues" evidence="4">
    <location>
        <begin position="1"/>
        <end position="11"/>
    </location>
</feature>
<dbReference type="AlphaFoldDB" id="A0AAD6VKN0"/>
<gene>
    <name evidence="5" type="ORF">GGX14DRAFT_519932</name>
</gene>
<accession>A0AAD6VKN0</accession>
<sequence length="799" mass="87371">MSRTLRPRKSRPSYSLAFELDDDDLDSQPVAGPSKKTVIDYQDSESDFSPEKEPYNADPDEDENADLENDEFHDSDDEFALPDESLAAAPVSKARSGSGSSKSKAKGPTKAKKVVFDVVSMPSLGSGSGIARTSKRQIYILPTPSVHHRHRAVPLYSWIGRVERLAAQPVLFGPQMTAPTNNFTHSPTVTSRVNKGWGFNVGPGPLWDLVEDRGWYKEALTTDGGAETEANRRPLTHHGLRVKPGWQVLSLNEATPYLPTDTVTTEEGNLKPPPPVSCLFGPFNNQRRVGIQMFESQKNSDFFPDSKSHIFNPGAPAWGIDWCPIHADDRHGRSYTQYLAVAPFPTASHSPDIGVKAERPALACIQIWSLCPTTPGSSDETDAGVMKCAMVLCVDSGPAYDLKWCPLPSHDAVNNEATRPRKLGLLAGTFEDGSFSIYIVPEPLDVTPEGHDPSTPVFVKIPEPLVRIELEETACFSFDWANSELVAIGTSHGTIAVFHLGRVLKECCGPNPTLPVDVLPSHYLTVHQSAIRTLCWVRSPPSRPSGAPCTDGDPTVIVSGGYDGLECLTDIREGHGSIMNRTRDVINSMTYSPFGGGPITIDHENIVKVYSVSPSMLGRGHILMEPQGPVWSLHASDYHPQLAVGSADGVCSTTNALRSTRRGGSVPFFVHKIYQLDYSRKTNEFRMLEQFFPLEAQDRPTQTKLIRDKAKNKDRTFVAPTSTGAWPREVGVQRVVWNCGNGLGPSALLASSTGCGLCRVDLVWGRFLNDKIPYGSVSHIRMEVDSDPMDVDVDSDESG</sequence>
<dbReference type="Proteomes" id="UP001219525">
    <property type="component" value="Unassembled WGS sequence"/>
</dbReference>
<keyword evidence="3" id="KW-0539">Nucleus</keyword>